<gene>
    <name evidence="1" type="ORF">NCTC10166_00388</name>
</gene>
<dbReference type="RefSeq" id="WP_232018830.1">
    <property type="nucleotide sequence ID" value="NZ_LR214951.1"/>
</dbReference>
<sequence>MSKYQEYIEKLKKLENDNGIKYINNDQKELISQVLEKFKDDDFSLEQVYKLLIQRIKLGFRFDAAPEPNHEQISLLAKNKKLSLNEDVLEQRKNHLIIGENYDALKNLLVLERERERERPRIII</sequence>
<accession>A0A449A5B0</accession>
<keyword evidence="1" id="KW-0808">Transferase</keyword>
<dbReference type="KEGG" id="mnu:NCTC10166_00388"/>
<dbReference type="GO" id="GO:0008168">
    <property type="term" value="F:methyltransferase activity"/>
    <property type="evidence" value="ECO:0007669"/>
    <property type="project" value="UniProtKB-KW"/>
</dbReference>
<reference evidence="1 2" key="1">
    <citation type="submission" date="2019-01" db="EMBL/GenBank/DDBJ databases">
        <authorList>
            <consortium name="Pathogen Informatics"/>
        </authorList>
    </citation>
    <scope>NUCLEOTIDE SEQUENCE [LARGE SCALE GENOMIC DNA]</scope>
    <source>
        <strain evidence="1 2">NCTC10166</strain>
    </source>
</reference>
<dbReference type="Proteomes" id="UP000289440">
    <property type="component" value="Chromosome"/>
</dbReference>
<evidence type="ECO:0000313" key="1">
    <source>
        <dbReference type="EMBL" id="VEU59417.1"/>
    </source>
</evidence>
<dbReference type="GO" id="GO:0032259">
    <property type="term" value="P:methylation"/>
    <property type="evidence" value="ECO:0007669"/>
    <property type="project" value="UniProtKB-KW"/>
</dbReference>
<dbReference type="EMBL" id="LR214951">
    <property type="protein sequence ID" value="VEU59417.1"/>
    <property type="molecule type" value="Genomic_DNA"/>
</dbReference>
<keyword evidence="1" id="KW-0489">Methyltransferase</keyword>
<organism evidence="1 2">
    <name type="scientific">Mesomycoplasma neurolyticum</name>
    <dbReference type="NCBI Taxonomy" id="2120"/>
    <lineage>
        <taxon>Bacteria</taxon>
        <taxon>Bacillati</taxon>
        <taxon>Mycoplasmatota</taxon>
        <taxon>Mycoplasmoidales</taxon>
        <taxon>Metamycoplasmataceae</taxon>
        <taxon>Mesomycoplasma</taxon>
    </lineage>
</organism>
<keyword evidence="2" id="KW-1185">Reference proteome</keyword>
<evidence type="ECO:0000313" key="2">
    <source>
        <dbReference type="Proteomes" id="UP000289440"/>
    </source>
</evidence>
<protein>
    <submittedName>
        <fullName evidence="1">C-terminal truncated Type III restriction-modification system: methylase</fullName>
    </submittedName>
</protein>
<name>A0A449A5B0_9BACT</name>
<proteinExistence type="predicted"/>
<dbReference type="AlphaFoldDB" id="A0A449A5B0"/>